<evidence type="ECO:0000313" key="3">
    <source>
        <dbReference type="EMBL" id="KAF9585937.1"/>
    </source>
</evidence>
<dbReference type="Proteomes" id="UP000780801">
    <property type="component" value="Unassembled WGS sequence"/>
</dbReference>
<dbReference type="AlphaFoldDB" id="A0A9P6G1U5"/>
<sequence>MTTSPMENEISHGSSDEKRRQGIDVKTMRMPEILTNVLQFLDYPTLYSCRTVSRLWNSCSTYVLTQDYVIGCQDIAKALLHEDYELSDKQQWAIDHFQQCSPKIRSLTLGHFGSKHKFFHNSDKLNYTSLRPALFMKNLLSLSVGPIADIRITPESSLLLGEAICSLVRNSPKLEELTYKDFYFTDLTNPSLEQIVENVGPCLRKVILEGPFLFGNLGYLTKLFCDRDQRWQQQQLQDQQSQTPGSPTVPTNSLAATLVPTFDEKGQSSTIPELSWDRTAVHPLEELVIHCMNVSGPNVYPDIDFDSFQAQLPIRSLTLSDFCVPYSSMAGESPLSISSLILGILRRCPALEELNFGTSFLSTYDSFTDGDFSEALTKHVNQMSDFYDTPKLDDDFATELIKACPNLQKLDIGGNEFLTIDHVDELLSNYMHQLASLSVWGIGLIDEESFGLELQPDIFYNLTELDLSGSLEQKHLIYLALKSARNLKRLWALSIPLEASTIVGYDWACTELESLALHIAIPLDPSSSESVPENDNQDTDHCPLVEQYNDPYGIMDEDIYTSSSAEDDKDSKPDADQDNHMCRSYFGPRFRKRFQHQRSSSNTPIQIEVCKQLAKLTHLRELKLEGPSQGGLWDSESEVECMKLTMETGLPYLEPLKRTLEKLDVCQLEEQISGRRETEWIARHFYHHRHPQLHPRLKVFTRTDPIQREAFRDELVDVYKKSPMPSLRELRGISLSGEHGHYSELHMNAEWLQTVCPTLSIQFPTY</sequence>
<proteinExistence type="predicted"/>
<organism evidence="3 4">
    <name type="scientific">Lunasporangiospora selenospora</name>
    <dbReference type="NCBI Taxonomy" id="979761"/>
    <lineage>
        <taxon>Eukaryota</taxon>
        <taxon>Fungi</taxon>
        <taxon>Fungi incertae sedis</taxon>
        <taxon>Mucoromycota</taxon>
        <taxon>Mortierellomycotina</taxon>
        <taxon>Mortierellomycetes</taxon>
        <taxon>Mortierellales</taxon>
        <taxon>Mortierellaceae</taxon>
        <taxon>Lunasporangiospora</taxon>
    </lineage>
</organism>
<dbReference type="InterPro" id="IPR001810">
    <property type="entry name" value="F-box_dom"/>
</dbReference>
<feature type="region of interest" description="Disordered" evidence="1">
    <location>
        <begin position="1"/>
        <end position="22"/>
    </location>
</feature>
<name>A0A9P6G1U5_9FUNG</name>
<feature type="domain" description="F-box" evidence="2">
    <location>
        <begin position="31"/>
        <end position="61"/>
    </location>
</feature>
<dbReference type="InterPro" id="IPR036047">
    <property type="entry name" value="F-box-like_dom_sf"/>
</dbReference>
<keyword evidence="4" id="KW-1185">Reference proteome</keyword>
<accession>A0A9P6G1U5</accession>
<dbReference type="GO" id="GO:0031146">
    <property type="term" value="P:SCF-dependent proteasomal ubiquitin-dependent protein catabolic process"/>
    <property type="evidence" value="ECO:0007669"/>
    <property type="project" value="TreeGrafter"/>
</dbReference>
<evidence type="ECO:0000259" key="2">
    <source>
        <dbReference type="Pfam" id="PF00646"/>
    </source>
</evidence>
<evidence type="ECO:0000313" key="4">
    <source>
        <dbReference type="Proteomes" id="UP000780801"/>
    </source>
</evidence>
<dbReference type="PANTHER" id="PTHR13318">
    <property type="entry name" value="PARTNER OF PAIRED, ISOFORM B-RELATED"/>
    <property type="match status" value="1"/>
</dbReference>
<dbReference type="Gene3D" id="1.20.1280.50">
    <property type="match status" value="1"/>
</dbReference>
<evidence type="ECO:0000256" key="1">
    <source>
        <dbReference type="SAM" id="MobiDB-lite"/>
    </source>
</evidence>
<dbReference type="SUPFAM" id="SSF81383">
    <property type="entry name" value="F-box domain"/>
    <property type="match status" value="1"/>
</dbReference>
<dbReference type="EMBL" id="JAABOA010000096">
    <property type="protein sequence ID" value="KAF9585937.1"/>
    <property type="molecule type" value="Genomic_DNA"/>
</dbReference>
<comment type="caution">
    <text evidence="3">The sequence shown here is derived from an EMBL/GenBank/DDBJ whole genome shotgun (WGS) entry which is preliminary data.</text>
</comment>
<dbReference type="InterPro" id="IPR032675">
    <property type="entry name" value="LRR_dom_sf"/>
</dbReference>
<dbReference type="SUPFAM" id="SSF52047">
    <property type="entry name" value="RNI-like"/>
    <property type="match status" value="1"/>
</dbReference>
<dbReference type="Pfam" id="PF00646">
    <property type="entry name" value="F-box"/>
    <property type="match status" value="1"/>
</dbReference>
<reference evidence="3" key="1">
    <citation type="journal article" date="2020" name="Fungal Divers.">
        <title>Resolving the Mortierellaceae phylogeny through synthesis of multi-gene phylogenetics and phylogenomics.</title>
        <authorList>
            <person name="Vandepol N."/>
            <person name="Liber J."/>
            <person name="Desiro A."/>
            <person name="Na H."/>
            <person name="Kennedy M."/>
            <person name="Barry K."/>
            <person name="Grigoriev I.V."/>
            <person name="Miller A.N."/>
            <person name="O'Donnell K."/>
            <person name="Stajich J.E."/>
            <person name="Bonito G."/>
        </authorList>
    </citation>
    <scope>NUCLEOTIDE SEQUENCE</scope>
    <source>
        <strain evidence="3">KOD1015</strain>
    </source>
</reference>
<gene>
    <name evidence="3" type="ORF">BGW38_010880</name>
</gene>
<dbReference type="OrthoDB" id="2375664at2759"/>
<dbReference type="PANTHER" id="PTHR13318:SF95">
    <property type="entry name" value="F-BOX PROTEIN YLR352W"/>
    <property type="match status" value="1"/>
</dbReference>
<protein>
    <recommendedName>
        <fullName evidence="2">F-box domain-containing protein</fullName>
    </recommendedName>
</protein>
<dbReference type="Gene3D" id="3.80.10.10">
    <property type="entry name" value="Ribonuclease Inhibitor"/>
    <property type="match status" value="1"/>
</dbReference>
<dbReference type="GO" id="GO:0019005">
    <property type="term" value="C:SCF ubiquitin ligase complex"/>
    <property type="evidence" value="ECO:0007669"/>
    <property type="project" value="TreeGrafter"/>
</dbReference>